<evidence type="ECO:0000256" key="2">
    <source>
        <dbReference type="SAM" id="SignalP"/>
    </source>
</evidence>
<evidence type="ECO:0000313" key="5">
    <source>
        <dbReference type="Proteomes" id="UP001525890"/>
    </source>
</evidence>
<feature type="region of interest" description="Disordered" evidence="1">
    <location>
        <begin position="1950"/>
        <end position="1992"/>
    </location>
</feature>
<dbReference type="RefSeq" id="WP_368005499.1">
    <property type="nucleotide sequence ID" value="NZ_JAMXFF010000006.1"/>
</dbReference>
<keyword evidence="2" id="KW-0732">Signal</keyword>
<evidence type="ECO:0000256" key="1">
    <source>
        <dbReference type="SAM" id="MobiDB-lite"/>
    </source>
</evidence>
<dbReference type="InterPro" id="IPR011050">
    <property type="entry name" value="Pectin_lyase_fold/virulence"/>
</dbReference>
<dbReference type="InterPro" id="IPR008638">
    <property type="entry name" value="FhaB/CdiA-like_TPS"/>
</dbReference>
<feature type="signal peptide" evidence="2">
    <location>
        <begin position="1"/>
        <end position="24"/>
    </location>
</feature>
<keyword evidence="5" id="KW-1185">Reference proteome</keyword>
<dbReference type="Pfam" id="PF05860">
    <property type="entry name" value="TPS"/>
    <property type="match status" value="1"/>
</dbReference>
<feature type="compositionally biased region" description="Low complexity" evidence="1">
    <location>
        <begin position="752"/>
        <end position="764"/>
    </location>
</feature>
<dbReference type="SUPFAM" id="SSF51126">
    <property type="entry name" value="Pectin lyase-like"/>
    <property type="match status" value="1"/>
</dbReference>
<protein>
    <submittedName>
        <fullName evidence="4">CHAT domain-containing protein</fullName>
    </submittedName>
</protein>
<reference evidence="4 5" key="1">
    <citation type="journal article" date="2022" name="Front. Microbiol.">
        <title>High genomic differentiation and limited gene flow indicate recent cryptic speciation within the genus Laspinema (cyanobacteria).</title>
        <authorList>
            <person name="Stanojkovic A."/>
            <person name="Skoupy S."/>
            <person name="Skaloud P."/>
            <person name="Dvorak P."/>
        </authorList>
    </citation>
    <scope>NUCLEOTIDE SEQUENCE [LARGE SCALE GENOMIC DNA]</scope>
    <source>
        <strain evidence="4 5">D2a</strain>
    </source>
</reference>
<dbReference type="SMART" id="SM00912">
    <property type="entry name" value="Haemagg_act"/>
    <property type="match status" value="1"/>
</dbReference>
<feature type="compositionally biased region" description="Low complexity" evidence="1">
    <location>
        <begin position="724"/>
        <end position="738"/>
    </location>
</feature>
<dbReference type="NCBIfam" id="TIGR01901">
    <property type="entry name" value="adhes_NPXG"/>
    <property type="match status" value="1"/>
</dbReference>
<feature type="domain" description="Filamentous haemagglutinin FhaB/tRNA nuclease CdiA-like TPS" evidence="3">
    <location>
        <begin position="29"/>
        <end position="143"/>
    </location>
</feature>
<dbReference type="Pfam" id="PF12770">
    <property type="entry name" value="CHAT"/>
    <property type="match status" value="1"/>
</dbReference>
<feature type="compositionally biased region" description="Low complexity" evidence="1">
    <location>
        <begin position="1965"/>
        <end position="1992"/>
    </location>
</feature>
<gene>
    <name evidence="4" type="ORF">NG799_05660</name>
</gene>
<feature type="region of interest" description="Disordered" evidence="1">
    <location>
        <begin position="1923"/>
        <end position="1942"/>
    </location>
</feature>
<dbReference type="InterPro" id="IPR024983">
    <property type="entry name" value="CHAT_dom"/>
</dbReference>
<feature type="chain" id="PRO_5046153599" evidence="2">
    <location>
        <begin position="25"/>
        <end position="2515"/>
    </location>
</feature>
<evidence type="ECO:0000259" key="3">
    <source>
        <dbReference type="SMART" id="SM00912"/>
    </source>
</evidence>
<feature type="region of interest" description="Disordered" evidence="1">
    <location>
        <begin position="724"/>
        <end position="764"/>
    </location>
</feature>
<comment type="caution">
    <text evidence="4">The sequence shown here is derived from an EMBL/GenBank/DDBJ whole genome shotgun (WGS) entry which is preliminary data.</text>
</comment>
<dbReference type="InterPro" id="IPR012334">
    <property type="entry name" value="Pectin_lyas_fold"/>
</dbReference>
<sequence>MNKFSMMPIALVLSSVLTAPASFAQPIAPAADGTNTTVNPEGNQFNITGGTLSGDRLNLFHSFEQFGLDSGQVANFLSSPEIQNILGRVTGGDASIINGLIQITGGNSNLFLMNPAGILFGPNALLNVPASFTATTATGIGFGTDWFQAVGENNWGNLVGTPSQFAFEISQPGGIANLGNLTLSPGQNLTLLGGTVLNAGTLSSPGGNITVAAVPGESRVRISQANHLLSLDVTPSPDNSLTSQLTPLSLPELLTGSGVNHANQVQVNPDGTIALTGSHSRVPVESGDVIASGDINVTGESGGTVQVLGDRVAVVGANIDASGMNGGGTVLVGGEYQGQGPVPNALDTFVSRDSIISADALSQGDGGRVIIWADDTTTFLGTINARGGGEPGDEPQNGGFVEVSGKQNLIFRGTVDLSAPHGSLGTLLLDPRDIIIQDSATGEFFVPGTGADDNQLAANDPNAGDPQGAIFKNDGGPVTYTIARGALEALPGNANVILEATNDITIEELGQQGGTTELTFAAPGTGSISFVADADRDGFGDFSMSQQNSISARGRDLSISGANIVVGNINTGVGFGPTNGGAITLNATNGSIRGGTLYSGTSLLQGDGIIPGSGGAVEVTATEDISLTTINTSSYSFDMGASNGGGIEVSSTRGSININALNSSTSTNAAATVGNGGAILVEALNGSVNALTIRSNAESLGGTAGTGGDVVVNAGAIVSINSSLDSSSSELNSGGNVELTGNVIQLPPPPGEGQQNNNDNNGGILLLQPSTPDTNIAINDAGDFPDTLTLNPFQLGNLNSGFDSITIGRADGSGTVTLDSFETPIDAPLTVRSPNGSITVNSPIQAGDTASITLVGATTLNSNLTTVNQPIAIQGDVTLGNNPIILNSGNGPITLTGLVNGTQSLTLDAGIGDISITGAIGGVTPLGDLTVNSTGITQFGGPINAASLTTDAGGTTQLNGNVTTTGAMGQVYGDNVLTPGNLTLTGDELSFGGTVTGTGLLTLQPANQNTPSALGNATEEIGEETLDITAADLGAFQGFTSLTIGRGDGNGAISGTNLSLTVPTTIQSGTGGVTLAGANGAQPLTVTSTTGTVALSGEVGNITPLSSLSVNTGGIVTLGNAITTNGPDGVAIAGTGGINLTGPVTLNSNTGNGTIALTGAVNGNFPLTLTSGNGTVTLPAMGNITPISSLTVNSTNRAQLTGNITTQGVNGVTVNAPTTVASPVTIDTRTGNGPISVTGTVDGTFPLTLTAGTGNVQLTQPVGSIFPLTQLTIAGGILDTANLNVGSGGITLTGSNITLNTVNTTGGGTLGINNSGTLNLAGLLNLSGFFSQTGTGTVIVGNNLTTANQNISFNSPVTLTGNPTISAGTGSLAFNNTLNADTGNLSLTANEMQFNGAISGTGLAVLSPGSSDRNIQIGGTFSNNALNLSLAELNLFQPGFTQITIGRIDSTGLMAIAPLTLSNQSFFFQSGNGIISLLGLLRGRLGADFTFFANEIELRNGIETDGTDIVFDGNVKLAADVTLNTGPGDGTITFERTVNGPHQLTLQAGTGNVEWLGAVGGTQPLAGTTATGNTIRLSSGLRALGDIILNSNLRLINNTAIASQNGSIQFNGLVDSLTTPINLSLSAGDGITLNQTVGSQIPLAQLQVSNARWVTATAPINANTVGISANQIQLNGDITTTGGNVTVTANNQLTVGNITTSGGAIRVINNTGDTNAGNLNSSNPNGTGGAVAIEAPNAATLAGDLISTGQTGGNIRVIARDRIQVGNIDSSGTIGSGGNVFIDPENDTQVGYINAQGGNSGTGGDIFIQTGQFFRAMNTFRDRNGQTASISNAGGQGGGSISLNHGGGDLEIPLVIGDNSSNGTAGVITTGSETLTLGESFLGPVTRGNISVVTGEVIPPEEPIEEVPPAEEPIEEVPAAEVPPAEVPPTEVPSEELPQEELPPATEAISTQTITPGPTDIQPLGSATEAAGEAASETPAAGEPTAEASPEEVSIPVAVEPTAEATTPVSTPTIEPPAIAPATLDTIEIASEEIVPSSPEVEPTLTTPEPVPPLLAETPRQPTAAPPVLLIPQGITETVRSAIARNASEGNQGSALGNVRESIAQNIDTGMGAMEQVFSDSFSQHNGISPGQIVSLSQAQTMMGNIEAETGVKPALIYVRFAPISLEGDRDQDQLEILIVTADGQPIPQRIPNTSRAEIIKTANAFRGEITATGIRRKRYLTSAQQLYNWIIAPIEEELKAQNIQNLAFIMDSGLRGLPLAALHDGNQFLVEKYSVGLMPSLSLTDTRYVDIKTREVLAMGASEFTELDPLPAVPLEVEMITTKVRTGQGFVNELFTLETLKRERSEHQYSIVHLATHGEFQSGKLSNSYIQLWDRKLKMDEIRELGFNDPPLELLVLSACRTAVGDEQAELGFAGLAVQAGAKTALASLWYVSDEGTFGLMSEFYHHLSQAPIKAEALRQTQIAMIQGQIRVENGILYTANQEIPLPEAIAHLSESDLTHPYYWSAFTLIGSPW</sequence>
<dbReference type="EMBL" id="JAMXFF010000006">
    <property type="protein sequence ID" value="MCT7965817.1"/>
    <property type="molecule type" value="Genomic_DNA"/>
</dbReference>
<organism evidence="4 5">
    <name type="scientific">Laspinema palackyanum D2a</name>
    <dbReference type="NCBI Taxonomy" id="2953684"/>
    <lineage>
        <taxon>Bacteria</taxon>
        <taxon>Bacillati</taxon>
        <taxon>Cyanobacteriota</taxon>
        <taxon>Cyanophyceae</taxon>
        <taxon>Oscillatoriophycideae</taxon>
        <taxon>Oscillatoriales</taxon>
        <taxon>Laspinemataceae</taxon>
        <taxon>Laspinema</taxon>
        <taxon>Laspinema palackyanum</taxon>
    </lineage>
</organism>
<proteinExistence type="predicted"/>
<name>A0ABT2MM55_9CYAN</name>
<accession>A0ABT2MM55</accession>
<evidence type="ECO:0000313" key="4">
    <source>
        <dbReference type="EMBL" id="MCT7965817.1"/>
    </source>
</evidence>
<dbReference type="Gene3D" id="2.160.20.10">
    <property type="entry name" value="Single-stranded right-handed beta-helix, Pectin lyase-like"/>
    <property type="match status" value="2"/>
</dbReference>
<dbReference type="Proteomes" id="UP001525890">
    <property type="component" value="Unassembled WGS sequence"/>
</dbReference>